<evidence type="ECO:0000313" key="3">
    <source>
        <dbReference type="EMBL" id="PAL21162.1"/>
    </source>
</evidence>
<dbReference type="OrthoDB" id="9811720at2"/>
<sequence length="214" mass="22534">MIVSLRAAVGALFGIVVVYITGSSLLDFDHIAIVAPMGASAVLAFAVPASPLATPRAIILGNMLSAIIGVSVSLFTGIPLPFACGLSVCLAIMVMSLTRSLHPPGGATALMATLLHPASHDLITGLAFPFFPVAFNAAALTGAAVLYHRCTGHRYPHIGSPTTLPTTSTGHFTREDIHIAHQKMPDPLDVDERDLTLLLNLAEEVATMRKKRHK</sequence>
<dbReference type="Pfam" id="PF04982">
    <property type="entry name" value="TM_HPP"/>
    <property type="match status" value="1"/>
</dbReference>
<keyword evidence="1" id="KW-0812">Transmembrane</keyword>
<evidence type="ECO:0000259" key="2">
    <source>
        <dbReference type="Pfam" id="PF04982"/>
    </source>
</evidence>
<reference evidence="3 4" key="1">
    <citation type="submission" date="2017-04" db="EMBL/GenBank/DDBJ databases">
        <title>Kefir bacterial isolates.</title>
        <authorList>
            <person name="Kim Y."/>
            <person name="Blasche S."/>
            <person name="Patil K.R."/>
        </authorList>
    </citation>
    <scope>NUCLEOTIDE SEQUENCE [LARGE SCALE GENOMIC DNA]</scope>
    <source>
        <strain evidence="3 4">KR-2</strain>
    </source>
</reference>
<feature type="transmembrane region" description="Helical" evidence="1">
    <location>
        <begin position="66"/>
        <end position="94"/>
    </location>
</feature>
<protein>
    <submittedName>
        <fullName evidence="3">HPP family protein</fullName>
    </submittedName>
</protein>
<gene>
    <name evidence="3" type="ORF">B9K05_11625</name>
</gene>
<evidence type="ECO:0000313" key="4">
    <source>
        <dbReference type="Proteomes" id="UP000216033"/>
    </source>
</evidence>
<organism evidence="3 4">
    <name type="scientific">Acetobacter syzygii</name>
    <dbReference type="NCBI Taxonomy" id="146476"/>
    <lineage>
        <taxon>Bacteria</taxon>
        <taxon>Pseudomonadati</taxon>
        <taxon>Pseudomonadota</taxon>
        <taxon>Alphaproteobacteria</taxon>
        <taxon>Acetobacterales</taxon>
        <taxon>Acetobacteraceae</taxon>
        <taxon>Acetobacter</taxon>
    </lineage>
</organism>
<feature type="transmembrane region" description="Helical" evidence="1">
    <location>
        <begin position="126"/>
        <end position="147"/>
    </location>
</feature>
<dbReference type="PANTHER" id="PTHR33741:SF5">
    <property type="entry name" value="TRANSMEMBRANE PROTEIN DDB_G0269096-RELATED"/>
    <property type="match status" value="1"/>
</dbReference>
<name>A0A270B812_9PROT</name>
<dbReference type="InterPro" id="IPR058581">
    <property type="entry name" value="TM_HPP"/>
</dbReference>
<dbReference type="Proteomes" id="UP000216033">
    <property type="component" value="Unassembled WGS sequence"/>
</dbReference>
<feature type="transmembrane region" description="Helical" evidence="1">
    <location>
        <begin position="31"/>
        <end position="54"/>
    </location>
</feature>
<dbReference type="AlphaFoldDB" id="A0A270B812"/>
<comment type="caution">
    <text evidence="3">The sequence shown here is derived from an EMBL/GenBank/DDBJ whole genome shotgun (WGS) entry which is preliminary data.</text>
</comment>
<dbReference type="PANTHER" id="PTHR33741">
    <property type="entry name" value="TRANSMEMBRANE PROTEIN DDB_G0269096-RELATED"/>
    <property type="match status" value="1"/>
</dbReference>
<accession>A0A270B812</accession>
<keyword evidence="4" id="KW-1185">Reference proteome</keyword>
<feature type="domain" description="HPP transmembrane region" evidence="2">
    <location>
        <begin position="4"/>
        <end position="156"/>
    </location>
</feature>
<dbReference type="RefSeq" id="WP_095351800.1">
    <property type="nucleotide sequence ID" value="NZ_NDFO01000015.1"/>
</dbReference>
<keyword evidence="1" id="KW-0472">Membrane</keyword>
<proteinExistence type="predicted"/>
<evidence type="ECO:0000256" key="1">
    <source>
        <dbReference type="SAM" id="Phobius"/>
    </source>
</evidence>
<feature type="transmembrane region" description="Helical" evidence="1">
    <location>
        <begin position="7"/>
        <end position="25"/>
    </location>
</feature>
<dbReference type="InterPro" id="IPR007065">
    <property type="entry name" value="HPP"/>
</dbReference>
<dbReference type="EMBL" id="NDFP01000014">
    <property type="protein sequence ID" value="PAL21162.1"/>
    <property type="molecule type" value="Genomic_DNA"/>
</dbReference>
<keyword evidence="1" id="KW-1133">Transmembrane helix</keyword>